<evidence type="ECO:0000256" key="1">
    <source>
        <dbReference type="SAM" id="MobiDB-lite"/>
    </source>
</evidence>
<accession>A0AA35X2R8</accession>
<name>A0AA35X2R8_GEOBA</name>
<feature type="region of interest" description="Disordered" evidence="1">
    <location>
        <begin position="23"/>
        <end position="53"/>
    </location>
</feature>
<dbReference type="Proteomes" id="UP001174909">
    <property type="component" value="Unassembled WGS sequence"/>
</dbReference>
<dbReference type="EMBL" id="CASHTH010002957">
    <property type="protein sequence ID" value="CAI8037706.1"/>
    <property type="molecule type" value="Genomic_DNA"/>
</dbReference>
<protein>
    <submittedName>
        <fullName evidence="2">Uncharacterized protein</fullName>
    </submittedName>
</protein>
<evidence type="ECO:0000313" key="2">
    <source>
        <dbReference type="EMBL" id="CAI8037706.1"/>
    </source>
</evidence>
<dbReference type="AlphaFoldDB" id="A0AA35X2R8"/>
<feature type="compositionally biased region" description="Basic residues" evidence="1">
    <location>
        <begin position="23"/>
        <end position="36"/>
    </location>
</feature>
<keyword evidence="3" id="KW-1185">Reference proteome</keyword>
<feature type="non-terminal residue" evidence="2">
    <location>
        <position position="53"/>
    </location>
</feature>
<proteinExistence type="predicted"/>
<comment type="caution">
    <text evidence="2">The sequence shown here is derived from an EMBL/GenBank/DDBJ whole genome shotgun (WGS) entry which is preliminary data.</text>
</comment>
<reference evidence="2" key="1">
    <citation type="submission" date="2023-03" db="EMBL/GenBank/DDBJ databases">
        <authorList>
            <person name="Steffen K."/>
            <person name="Cardenas P."/>
        </authorList>
    </citation>
    <scope>NUCLEOTIDE SEQUENCE</scope>
</reference>
<evidence type="ECO:0000313" key="3">
    <source>
        <dbReference type="Proteomes" id="UP001174909"/>
    </source>
</evidence>
<sequence>MSSVLCEGIYSYFASTYGTKTAATRRAKKRPPHRRALKEVERQKDAKRELRLA</sequence>
<organism evidence="2 3">
    <name type="scientific">Geodia barretti</name>
    <name type="common">Barrett's horny sponge</name>
    <dbReference type="NCBI Taxonomy" id="519541"/>
    <lineage>
        <taxon>Eukaryota</taxon>
        <taxon>Metazoa</taxon>
        <taxon>Porifera</taxon>
        <taxon>Demospongiae</taxon>
        <taxon>Heteroscleromorpha</taxon>
        <taxon>Tetractinellida</taxon>
        <taxon>Astrophorina</taxon>
        <taxon>Geodiidae</taxon>
        <taxon>Geodia</taxon>
    </lineage>
</organism>
<gene>
    <name evidence="2" type="ORF">GBAR_LOCUS21101</name>
</gene>
<feature type="compositionally biased region" description="Basic and acidic residues" evidence="1">
    <location>
        <begin position="37"/>
        <end position="53"/>
    </location>
</feature>